<evidence type="ECO:0000313" key="1">
    <source>
        <dbReference type="EMBL" id="VDK88782.1"/>
    </source>
</evidence>
<name>A0A3P6TKX1_ONCOC</name>
<feature type="non-terminal residue" evidence="1">
    <location>
        <position position="1"/>
    </location>
</feature>
<accession>A0A3P6TKX1</accession>
<keyword evidence="2" id="KW-1185">Reference proteome</keyword>
<gene>
    <name evidence="1" type="ORF">NOO_LOCUS8253</name>
</gene>
<evidence type="ECO:0000313" key="2">
    <source>
        <dbReference type="Proteomes" id="UP000271087"/>
    </source>
</evidence>
<sequence length="76" mass="8561">EKTSTTIVSPSNGLTLRTVRPNSSVANGSRAMVWFAAKIFRSNTIFKVINGRNDRNIINYDCTIAPVYIIYSCRLY</sequence>
<dbReference type="EMBL" id="UYRW01003358">
    <property type="protein sequence ID" value="VDK88782.1"/>
    <property type="molecule type" value="Genomic_DNA"/>
</dbReference>
<dbReference type="Proteomes" id="UP000271087">
    <property type="component" value="Unassembled WGS sequence"/>
</dbReference>
<organism evidence="1 2">
    <name type="scientific">Onchocerca ochengi</name>
    <name type="common">Filarial nematode worm</name>
    <dbReference type="NCBI Taxonomy" id="42157"/>
    <lineage>
        <taxon>Eukaryota</taxon>
        <taxon>Metazoa</taxon>
        <taxon>Ecdysozoa</taxon>
        <taxon>Nematoda</taxon>
        <taxon>Chromadorea</taxon>
        <taxon>Rhabditida</taxon>
        <taxon>Spirurina</taxon>
        <taxon>Spiruromorpha</taxon>
        <taxon>Filarioidea</taxon>
        <taxon>Onchocercidae</taxon>
        <taxon>Onchocerca</taxon>
    </lineage>
</organism>
<dbReference type="AlphaFoldDB" id="A0A3P6TKX1"/>
<proteinExistence type="predicted"/>
<reference evidence="1 2" key="1">
    <citation type="submission" date="2018-08" db="EMBL/GenBank/DDBJ databases">
        <authorList>
            <person name="Laetsch R D."/>
            <person name="Stevens L."/>
            <person name="Kumar S."/>
            <person name="Blaxter L. M."/>
        </authorList>
    </citation>
    <scope>NUCLEOTIDE SEQUENCE [LARGE SCALE GENOMIC DNA]</scope>
</reference>
<protein>
    <submittedName>
        <fullName evidence="1">Uncharacterized protein</fullName>
    </submittedName>
</protein>